<name>A0A6J5Q064_9CAUD</name>
<gene>
    <name evidence="1" type="ORF">UFOVP972_78</name>
</gene>
<proteinExistence type="predicted"/>
<protein>
    <submittedName>
        <fullName evidence="1">Uncharacterized protein</fullName>
    </submittedName>
</protein>
<organism evidence="1">
    <name type="scientific">uncultured Caudovirales phage</name>
    <dbReference type="NCBI Taxonomy" id="2100421"/>
    <lineage>
        <taxon>Viruses</taxon>
        <taxon>Duplodnaviria</taxon>
        <taxon>Heunggongvirae</taxon>
        <taxon>Uroviricota</taxon>
        <taxon>Caudoviricetes</taxon>
        <taxon>Peduoviridae</taxon>
        <taxon>Maltschvirus</taxon>
        <taxon>Maltschvirus maltsch</taxon>
    </lineage>
</organism>
<accession>A0A6J5Q064</accession>
<dbReference type="EMBL" id="LR796923">
    <property type="protein sequence ID" value="CAB4174788.1"/>
    <property type="molecule type" value="Genomic_DNA"/>
</dbReference>
<evidence type="ECO:0000313" key="1">
    <source>
        <dbReference type="EMBL" id="CAB4174788.1"/>
    </source>
</evidence>
<reference evidence="1" key="1">
    <citation type="submission" date="2020-05" db="EMBL/GenBank/DDBJ databases">
        <authorList>
            <person name="Chiriac C."/>
            <person name="Salcher M."/>
            <person name="Ghai R."/>
            <person name="Kavagutti S V."/>
        </authorList>
    </citation>
    <scope>NUCLEOTIDE SEQUENCE</scope>
</reference>
<sequence>MSFINWGSESPEQLRARKEWDDQIMFEQAAFQAATAAAAAAGSGTIRTNKISFKKYAPSGQGGFVDAEVYEFDYWETSNFPAIKDVSRLVLNPGSTDSDTDPYAHSHSDDGHEDLTISLYDTDGDRWVTVWTHKLDDDGDEEYFFDLDISFPTIASVTAIRLGSYPGSDWTYHNFDSTTKPAIFELYSDGEPADLGILVLQWNPTGPQDSVDPLPVEFQAANFTGTDLVNGYENNTNTGCWPVMAAEDTEINLTQYLEFGISAPINTEFGKVTYTKESYFYASCPVASIRSSADSYAEDIDQVIVDPLRGIQTLAFDVSLLAPTNEITFRIYFWGATALDYVDLTSTERGGTGLCVYTI</sequence>